<gene>
    <name evidence="5" type="ORF">RM590_18735</name>
</gene>
<dbReference type="Proteomes" id="UP001183246">
    <property type="component" value="Unassembled WGS sequence"/>
</dbReference>
<protein>
    <submittedName>
        <fullName evidence="5">Helix-turn-helix domain-containing GNAT family N-acetyltransferase</fullName>
    </submittedName>
</protein>
<evidence type="ECO:0000313" key="5">
    <source>
        <dbReference type="EMBL" id="MDT0344632.1"/>
    </source>
</evidence>
<dbReference type="PROSITE" id="PS50995">
    <property type="entry name" value="HTH_MARR_2"/>
    <property type="match status" value="1"/>
</dbReference>
<dbReference type="RefSeq" id="WP_311705762.1">
    <property type="nucleotide sequence ID" value="NZ_JAVREL010000010.1"/>
</dbReference>
<dbReference type="PROSITE" id="PS51186">
    <property type="entry name" value="GNAT"/>
    <property type="match status" value="1"/>
</dbReference>
<evidence type="ECO:0000259" key="4">
    <source>
        <dbReference type="PROSITE" id="PS51186"/>
    </source>
</evidence>
<dbReference type="Gene3D" id="3.40.630.30">
    <property type="match status" value="1"/>
</dbReference>
<feature type="domain" description="N-acetyltransferase" evidence="4">
    <location>
        <begin position="146"/>
        <end position="307"/>
    </location>
</feature>
<dbReference type="InterPro" id="IPR036388">
    <property type="entry name" value="WH-like_DNA-bd_sf"/>
</dbReference>
<dbReference type="InterPro" id="IPR000182">
    <property type="entry name" value="GNAT_dom"/>
</dbReference>
<dbReference type="InterPro" id="IPR050769">
    <property type="entry name" value="NAT_camello-type"/>
</dbReference>
<dbReference type="SMART" id="SM00347">
    <property type="entry name" value="HTH_MARR"/>
    <property type="match status" value="1"/>
</dbReference>
<feature type="compositionally biased region" description="Basic and acidic residues" evidence="2">
    <location>
        <begin position="78"/>
        <end position="89"/>
    </location>
</feature>
<dbReference type="SUPFAM" id="SSF46785">
    <property type="entry name" value="Winged helix' DNA-binding domain"/>
    <property type="match status" value="1"/>
</dbReference>
<reference evidence="6" key="1">
    <citation type="submission" date="2023-07" db="EMBL/GenBank/DDBJ databases">
        <title>30 novel species of actinomycetes from the DSMZ collection.</title>
        <authorList>
            <person name="Nouioui I."/>
        </authorList>
    </citation>
    <scope>NUCLEOTIDE SEQUENCE [LARGE SCALE GENOMIC DNA]</scope>
    <source>
        <strain evidence="6">DSM 44938</strain>
    </source>
</reference>
<dbReference type="PANTHER" id="PTHR13947">
    <property type="entry name" value="GNAT FAMILY N-ACETYLTRANSFERASE"/>
    <property type="match status" value="1"/>
</dbReference>
<evidence type="ECO:0000256" key="2">
    <source>
        <dbReference type="SAM" id="MobiDB-lite"/>
    </source>
</evidence>
<evidence type="ECO:0000256" key="1">
    <source>
        <dbReference type="ARBA" id="ARBA00022679"/>
    </source>
</evidence>
<dbReference type="PANTHER" id="PTHR13947:SF37">
    <property type="entry name" value="LD18367P"/>
    <property type="match status" value="1"/>
</dbReference>
<dbReference type="InterPro" id="IPR016181">
    <property type="entry name" value="Acyl_CoA_acyltransferase"/>
</dbReference>
<dbReference type="InterPro" id="IPR036390">
    <property type="entry name" value="WH_DNA-bd_sf"/>
</dbReference>
<organism evidence="5 6">
    <name type="scientific">Streptomyces litchfieldiae</name>
    <dbReference type="NCBI Taxonomy" id="3075543"/>
    <lineage>
        <taxon>Bacteria</taxon>
        <taxon>Bacillati</taxon>
        <taxon>Actinomycetota</taxon>
        <taxon>Actinomycetes</taxon>
        <taxon>Kitasatosporales</taxon>
        <taxon>Streptomycetaceae</taxon>
        <taxon>Streptomyces</taxon>
    </lineage>
</organism>
<comment type="caution">
    <text evidence="5">The sequence shown here is derived from an EMBL/GenBank/DDBJ whole genome shotgun (WGS) entry which is preliminary data.</text>
</comment>
<dbReference type="Pfam" id="PF12802">
    <property type="entry name" value="MarR_2"/>
    <property type="match status" value="1"/>
</dbReference>
<keyword evidence="6" id="KW-1185">Reference proteome</keyword>
<evidence type="ECO:0000313" key="6">
    <source>
        <dbReference type="Proteomes" id="UP001183246"/>
    </source>
</evidence>
<dbReference type="SUPFAM" id="SSF55729">
    <property type="entry name" value="Acyl-CoA N-acyltransferases (Nat)"/>
    <property type="match status" value="1"/>
</dbReference>
<dbReference type="Gene3D" id="1.10.10.10">
    <property type="entry name" value="Winged helix-like DNA-binding domain superfamily/Winged helix DNA-binding domain"/>
    <property type="match status" value="1"/>
</dbReference>
<accession>A0ABU2MSL3</accession>
<dbReference type="EMBL" id="JAVREL010000010">
    <property type="protein sequence ID" value="MDT0344632.1"/>
    <property type="molecule type" value="Genomic_DNA"/>
</dbReference>
<evidence type="ECO:0000259" key="3">
    <source>
        <dbReference type="PROSITE" id="PS50995"/>
    </source>
</evidence>
<dbReference type="InterPro" id="IPR000835">
    <property type="entry name" value="HTH_MarR-typ"/>
</dbReference>
<feature type="domain" description="HTH marR-type" evidence="3">
    <location>
        <begin position="1"/>
        <end position="137"/>
    </location>
</feature>
<dbReference type="Pfam" id="PF00583">
    <property type="entry name" value="Acetyltransf_1"/>
    <property type="match status" value="1"/>
</dbReference>
<proteinExistence type="predicted"/>
<keyword evidence="1" id="KW-0808">Transferase</keyword>
<feature type="region of interest" description="Disordered" evidence="2">
    <location>
        <begin position="77"/>
        <end position="96"/>
    </location>
</feature>
<dbReference type="CDD" id="cd04301">
    <property type="entry name" value="NAT_SF"/>
    <property type="match status" value="1"/>
</dbReference>
<name>A0ABU2MSL3_9ACTN</name>
<sequence>MNEIVARLRAFNRDYTRLIGALDYEHRLGTPHSLPEARVLYELARRERTPVTTLRQDLDMDPGQLSRLLTRAEQAGLVRRERDPDDSRRQLVRPTGAGRAAADLLDTRSTAATAALVEKLSPAERAHLDAALRTVSRLLGLTARPETFRLRAPGPGDLGWVIQRHGALYTAEYGWNAAFEALVAEVVARYAADHDPAREGAWIAEHDGEPVGSVFCVAEPGDPGTARLRLLLVEPHARGLGAGRALVARCVDFARETGHRRLVLWTNDVLTSARRIYEAAGFVLTRTRPHEMFGRPETGQEWELDLT</sequence>